<organism evidence="1 2">
    <name type="scientific">Gillisia mitskevichiae</name>
    <dbReference type="NCBI Taxonomy" id="270921"/>
    <lineage>
        <taxon>Bacteria</taxon>
        <taxon>Pseudomonadati</taxon>
        <taxon>Bacteroidota</taxon>
        <taxon>Flavobacteriia</taxon>
        <taxon>Flavobacteriales</taxon>
        <taxon>Flavobacteriaceae</taxon>
        <taxon>Gillisia</taxon>
    </lineage>
</organism>
<keyword evidence="2" id="KW-1185">Reference proteome</keyword>
<evidence type="ECO:0008006" key="3">
    <source>
        <dbReference type="Google" id="ProtNLM"/>
    </source>
</evidence>
<gene>
    <name evidence="1" type="ORF">BC962_0278</name>
</gene>
<dbReference type="PROSITE" id="PS51257">
    <property type="entry name" value="PROKAR_LIPOPROTEIN"/>
    <property type="match status" value="1"/>
</dbReference>
<dbReference type="EMBL" id="RBLG01000001">
    <property type="protein sequence ID" value="RKS55318.1"/>
    <property type="molecule type" value="Genomic_DNA"/>
</dbReference>
<dbReference type="AlphaFoldDB" id="A0A495PWX8"/>
<accession>A0A495PWX8</accession>
<proteinExistence type="predicted"/>
<sequence length="160" mass="17569">MKKLILLFVSALVLVSCNTDDDGPRTLLVAAEVTNIDVPEFFEAGKTYDIDVTYLLPDACHTAAGIKAQRGSNSNGEEEFRQIYVTGVSSFDSNLTECNEEAEEEDLIKEATFNLSIPTDEDEPYTFFLWAGLDENDENIFTEVVVSVGDPDSTDPVAAE</sequence>
<dbReference type="OrthoDB" id="893802at2"/>
<evidence type="ECO:0000313" key="2">
    <source>
        <dbReference type="Proteomes" id="UP000276282"/>
    </source>
</evidence>
<comment type="caution">
    <text evidence="1">The sequence shown here is derived from an EMBL/GenBank/DDBJ whole genome shotgun (WGS) entry which is preliminary data.</text>
</comment>
<name>A0A495PWX8_9FLAO</name>
<dbReference type="RefSeq" id="WP_121344144.1">
    <property type="nucleotide sequence ID" value="NZ_RBLG01000001.1"/>
</dbReference>
<reference evidence="1 2" key="1">
    <citation type="submission" date="2018-10" db="EMBL/GenBank/DDBJ databases">
        <title>Genomic Encyclopedia of Archaeal and Bacterial Type Strains, Phase II (KMG-II): from individual species to whole genera.</title>
        <authorList>
            <person name="Goeker M."/>
        </authorList>
    </citation>
    <scope>NUCLEOTIDE SEQUENCE [LARGE SCALE GENOMIC DNA]</scope>
    <source>
        <strain evidence="1 2">DSM 19839</strain>
    </source>
</reference>
<protein>
    <recommendedName>
        <fullName evidence="3">Lipoprotein</fullName>
    </recommendedName>
</protein>
<dbReference type="Proteomes" id="UP000276282">
    <property type="component" value="Unassembled WGS sequence"/>
</dbReference>
<evidence type="ECO:0000313" key="1">
    <source>
        <dbReference type="EMBL" id="RKS55318.1"/>
    </source>
</evidence>